<comment type="similarity">
    <text evidence="1">Belongs to the universal ribosomal protein uL2 family.</text>
</comment>
<keyword evidence="7" id="KW-0472">Membrane</keyword>
<keyword evidence="10" id="KW-1185">Reference proteome</keyword>
<dbReference type="Gene3D" id="2.30.30.30">
    <property type="match status" value="1"/>
</dbReference>
<reference evidence="9 10" key="1">
    <citation type="submission" date="2024-05" db="EMBL/GenBank/DDBJ databases">
        <title>Culex pipiens pipiens assembly and annotation.</title>
        <authorList>
            <person name="Alout H."/>
            <person name="Durand T."/>
        </authorList>
    </citation>
    <scope>NUCLEOTIDE SEQUENCE [LARGE SCALE GENOMIC DNA]</scope>
    <source>
        <strain evidence="9">HA-2024</strain>
        <tissue evidence="9">Whole body</tissue>
    </source>
</reference>
<evidence type="ECO:0000256" key="3">
    <source>
        <dbReference type="ARBA" id="ARBA00023274"/>
    </source>
</evidence>
<dbReference type="SMART" id="SM01382">
    <property type="entry name" value="Ribosomal_L2_C"/>
    <property type="match status" value="1"/>
</dbReference>
<evidence type="ECO:0000256" key="5">
    <source>
        <dbReference type="ARBA" id="ARBA00035350"/>
    </source>
</evidence>
<dbReference type="GO" id="GO:1990904">
    <property type="term" value="C:ribonucleoprotein complex"/>
    <property type="evidence" value="ECO:0007669"/>
    <property type="project" value="UniProtKB-KW"/>
</dbReference>
<name>A0ABD1DX07_CULPP</name>
<dbReference type="InterPro" id="IPR014722">
    <property type="entry name" value="Rib_uL2_dom2"/>
</dbReference>
<keyword evidence="2" id="KW-0689">Ribosomal protein</keyword>
<feature type="non-terminal residue" evidence="9">
    <location>
        <position position="411"/>
    </location>
</feature>
<feature type="domain" description="Large ribosomal subunit protein uL2 C-terminal" evidence="8">
    <location>
        <begin position="249"/>
        <end position="366"/>
    </location>
</feature>
<evidence type="ECO:0000313" key="10">
    <source>
        <dbReference type="Proteomes" id="UP001562425"/>
    </source>
</evidence>
<proteinExistence type="inferred from homology"/>
<dbReference type="Proteomes" id="UP001562425">
    <property type="component" value="Unassembled WGS sequence"/>
</dbReference>
<keyword evidence="7" id="KW-0812">Transmembrane</keyword>
<evidence type="ECO:0000256" key="2">
    <source>
        <dbReference type="ARBA" id="ARBA00022980"/>
    </source>
</evidence>
<feature type="region of interest" description="Disordered" evidence="6">
    <location>
        <begin position="200"/>
        <end position="266"/>
    </location>
</feature>
<evidence type="ECO:0000313" key="9">
    <source>
        <dbReference type="EMBL" id="KAL1403670.1"/>
    </source>
</evidence>
<dbReference type="InterPro" id="IPR022671">
    <property type="entry name" value="Ribosomal_uL2_CS"/>
</dbReference>
<evidence type="ECO:0000256" key="6">
    <source>
        <dbReference type="SAM" id="MobiDB-lite"/>
    </source>
</evidence>
<feature type="transmembrane region" description="Helical" evidence="7">
    <location>
        <begin position="76"/>
        <end position="94"/>
    </location>
</feature>
<dbReference type="SUPFAM" id="SSF50104">
    <property type="entry name" value="Translation proteins SH3-like domain"/>
    <property type="match status" value="1"/>
</dbReference>
<protein>
    <recommendedName>
        <fullName evidence="4">Large ribosomal subunit protein uL2</fullName>
    </recommendedName>
    <alternativeName>
        <fullName evidence="5">60S ribosomal protein L8</fullName>
    </alternativeName>
</protein>
<dbReference type="PANTHER" id="PTHR13691:SF16">
    <property type="entry name" value="LARGE RIBOSOMAL SUBUNIT PROTEIN UL2"/>
    <property type="match status" value="1"/>
</dbReference>
<organism evidence="9 10">
    <name type="scientific">Culex pipiens pipiens</name>
    <name type="common">Northern house mosquito</name>
    <dbReference type="NCBI Taxonomy" id="38569"/>
    <lineage>
        <taxon>Eukaryota</taxon>
        <taxon>Metazoa</taxon>
        <taxon>Ecdysozoa</taxon>
        <taxon>Arthropoda</taxon>
        <taxon>Hexapoda</taxon>
        <taxon>Insecta</taxon>
        <taxon>Pterygota</taxon>
        <taxon>Neoptera</taxon>
        <taxon>Endopterygota</taxon>
        <taxon>Diptera</taxon>
        <taxon>Nematocera</taxon>
        <taxon>Culicoidea</taxon>
        <taxon>Culicidae</taxon>
        <taxon>Culicinae</taxon>
        <taxon>Culicini</taxon>
        <taxon>Culex</taxon>
        <taxon>Culex</taxon>
    </lineage>
</organism>
<dbReference type="InterPro" id="IPR022669">
    <property type="entry name" value="Ribosomal_uL2_C"/>
</dbReference>
<accession>A0ABD1DX07</accession>
<dbReference type="Gene3D" id="4.10.950.10">
    <property type="entry name" value="Ribosomal protein L2, domain 3"/>
    <property type="match status" value="1"/>
</dbReference>
<dbReference type="InterPro" id="IPR008991">
    <property type="entry name" value="Translation_prot_SH3-like_sf"/>
</dbReference>
<dbReference type="PANTHER" id="PTHR13691">
    <property type="entry name" value="RIBOSOMAL PROTEIN L2"/>
    <property type="match status" value="1"/>
</dbReference>
<dbReference type="EMBL" id="JBEHCU010001243">
    <property type="protein sequence ID" value="KAL1403670.1"/>
    <property type="molecule type" value="Genomic_DNA"/>
</dbReference>
<evidence type="ECO:0000256" key="4">
    <source>
        <dbReference type="ARBA" id="ARBA00035242"/>
    </source>
</evidence>
<dbReference type="PROSITE" id="PS00467">
    <property type="entry name" value="RIBOSOMAL_L2"/>
    <property type="match status" value="1"/>
</dbReference>
<dbReference type="Pfam" id="PF03947">
    <property type="entry name" value="Ribosomal_L2_C"/>
    <property type="match status" value="1"/>
</dbReference>
<feature type="region of interest" description="Disordered" evidence="6">
    <location>
        <begin position="1"/>
        <end position="27"/>
    </location>
</feature>
<evidence type="ECO:0000256" key="7">
    <source>
        <dbReference type="SAM" id="Phobius"/>
    </source>
</evidence>
<keyword evidence="7" id="KW-1133">Transmembrane helix</keyword>
<dbReference type="AlphaFoldDB" id="A0ABD1DX07"/>
<dbReference type="InterPro" id="IPR014726">
    <property type="entry name" value="Ribosomal_uL2_dom3"/>
</dbReference>
<dbReference type="InterPro" id="IPR002171">
    <property type="entry name" value="Ribosomal_uL2"/>
</dbReference>
<gene>
    <name evidence="9" type="ORF">pipiens_019261</name>
</gene>
<feature type="transmembrane region" description="Helical" evidence="7">
    <location>
        <begin position="44"/>
        <end position="64"/>
    </location>
</feature>
<dbReference type="GO" id="GO:0005840">
    <property type="term" value="C:ribosome"/>
    <property type="evidence" value="ECO:0007669"/>
    <property type="project" value="UniProtKB-KW"/>
</dbReference>
<comment type="caution">
    <text evidence="9">The sequence shown here is derived from an EMBL/GenBank/DDBJ whole genome shotgun (WGS) entry which is preliminary data.</text>
</comment>
<evidence type="ECO:0000259" key="8">
    <source>
        <dbReference type="SMART" id="SM01382"/>
    </source>
</evidence>
<evidence type="ECO:0000256" key="1">
    <source>
        <dbReference type="ARBA" id="ARBA00005636"/>
    </source>
</evidence>
<keyword evidence="3" id="KW-0687">Ribonucleoprotein</keyword>
<sequence>MSTEPARSTPGCRDVATASGGESSCSDGKYCSCSGTRPPTGTHMTIFCFIFSDMSIAGVAFEVFRHRFLKAARIDLIVLIVMLGYDLLINVRIANHLLTVDALDGRGDGCDDFQWRVNPASRANRLRIKCGQMSSNYRKGCGGIGCIARGSDIATPLTQSRRTQSVIAAGPRGARQDIQQVGAGARSILLQQSGCAGEGEVCPGQPAGPISSRQFTSGVEQRKGHPRTSSNTHHPRSSSKVFRDNPRISRPKSCPSVREEKTSDLGKLARTSVKNYASVIAHNPDSKRTRIKLSSGAKKVLPSANRAMVGIKPILKAGRAYHKVKRNCWPKKRGATMNPVEHPHGGDNHQHNAAASESAVTCRAGISHADFVGCSYGDQSRATCSKPAKSSRRSALVNQVIRRMVHQTRSS</sequence>